<comment type="caution">
    <text evidence="3">The sequence shown here is derived from an EMBL/GenBank/DDBJ whole genome shotgun (WGS) entry which is preliminary data.</text>
</comment>
<dbReference type="OrthoDB" id="9805185at2"/>
<organism evidence="3 4">
    <name type="scientific">Salisediminibacterium halotolerans</name>
    <dbReference type="NCBI Taxonomy" id="517425"/>
    <lineage>
        <taxon>Bacteria</taxon>
        <taxon>Bacillati</taxon>
        <taxon>Bacillota</taxon>
        <taxon>Bacilli</taxon>
        <taxon>Bacillales</taxon>
        <taxon>Bacillaceae</taxon>
        <taxon>Salisediminibacterium</taxon>
    </lineage>
</organism>
<keyword evidence="3" id="KW-0413">Isomerase</keyword>
<dbReference type="InterPro" id="IPR046348">
    <property type="entry name" value="SIS_dom_sf"/>
</dbReference>
<accession>A0A1H9TUK7</accession>
<dbReference type="HAMAP" id="MF_01240">
    <property type="entry name" value="UPF0309"/>
    <property type="match status" value="1"/>
</dbReference>
<dbReference type="Proteomes" id="UP000199318">
    <property type="component" value="Unassembled WGS sequence"/>
</dbReference>
<name>A0A1H9TUK7_9BACI</name>
<gene>
    <name evidence="3" type="ORF">SAMN05444126_11140</name>
</gene>
<dbReference type="Pfam" id="PF13580">
    <property type="entry name" value="SIS_2"/>
    <property type="match status" value="1"/>
</dbReference>
<proteinExistence type="inferred from homology"/>
<dbReference type="STRING" id="1464123.SAMN05444126_11140"/>
<dbReference type="AlphaFoldDB" id="A0A1H9TUK7"/>
<dbReference type="SUPFAM" id="SSF53697">
    <property type="entry name" value="SIS domain"/>
    <property type="match status" value="1"/>
</dbReference>
<dbReference type="GO" id="GO:0097367">
    <property type="term" value="F:carbohydrate derivative binding"/>
    <property type="evidence" value="ECO:0007669"/>
    <property type="project" value="InterPro"/>
</dbReference>
<comment type="similarity">
    <text evidence="1">Belongs to the UPF0309 family.</text>
</comment>
<dbReference type="InterPro" id="IPR050099">
    <property type="entry name" value="SIS_GmhA/DiaA_subfam"/>
</dbReference>
<dbReference type="PANTHER" id="PTHR30390:SF7">
    <property type="entry name" value="PHOSPHOHEPTOSE ISOMERASE"/>
    <property type="match status" value="1"/>
</dbReference>
<dbReference type="CDD" id="cd05013">
    <property type="entry name" value="SIS_RpiR"/>
    <property type="match status" value="1"/>
</dbReference>
<dbReference type="PANTHER" id="PTHR30390">
    <property type="entry name" value="SEDOHEPTULOSE 7-PHOSPHATE ISOMERASE / DNAA INITIATOR-ASSOCIATING FACTOR FOR REPLICATION INITIATION"/>
    <property type="match status" value="1"/>
</dbReference>
<evidence type="ECO:0000313" key="3">
    <source>
        <dbReference type="EMBL" id="SES00806.1"/>
    </source>
</evidence>
<protein>
    <recommendedName>
        <fullName evidence="1">UPF0309 protein SAMN05444126_11140</fullName>
    </recommendedName>
</protein>
<dbReference type="RefSeq" id="WP_093072839.1">
    <property type="nucleotide sequence ID" value="NZ_FOGV01000011.1"/>
</dbReference>
<dbReference type="InterPro" id="IPR035472">
    <property type="entry name" value="RpiR-like_SIS"/>
</dbReference>
<dbReference type="NCBIfam" id="NF002805">
    <property type="entry name" value="PRK02947.1"/>
    <property type="match status" value="1"/>
</dbReference>
<keyword evidence="4" id="KW-1185">Reference proteome</keyword>
<sequence>MLTNYISSAQEKLERLKNEQPENFSGLGEKLADAIDNGGIIHIFGAGHSHILAEEVFYRAGGLVPVSPILHEPLMLHEGALRSSDFERKNDYADTFMEQADIRPEDVLIVSSTSGRNPVPVDAALYAKNKGAYVVGITSLVYSASQSSRHQDGYKLTDVVDTAIDNYSEAGDAALTHPDVDVPFGPTSTLIGVAIMQSLMAETIRALAVRGETAPVLKSGNIDGADERNRQLIEAYKERIPLLR</sequence>
<evidence type="ECO:0000313" key="4">
    <source>
        <dbReference type="Proteomes" id="UP000199318"/>
    </source>
</evidence>
<dbReference type="InterPro" id="IPR001347">
    <property type="entry name" value="SIS_dom"/>
</dbReference>
<dbReference type="PROSITE" id="PS51464">
    <property type="entry name" value="SIS"/>
    <property type="match status" value="1"/>
</dbReference>
<dbReference type="GO" id="GO:0016853">
    <property type="term" value="F:isomerase activity"/>
    <property type="evidence" value="ECO:0007669"/>
    <property type="project" value="UniProtKB-KW"/>
</dbReference>
<feature type="domain" description="SIS" evidence="2">
    <location>
        <begin position="31"/>
        <end position="212"/>
    </location>
</feature>
<dbReference type="Gene3D" id="3.40.50.10490">
    <property type="entry name" value="Glucose-6-phosphate isomerase like protein, domain 1"/>
    <property type="match status" value="1"/>
</dbReference>
<dbReference type="InterPro" id="IPR022951">
    <property type="entry name" value="UPF0309"/>
</dbReference>
<reference evidence="4" key="1">
    <citation type="submission" date="2016-10" db="EMBL/GenBank/DDBJ databases">
        <authorList>
            <person name="de Groot N.N."/>
        </authorList>
    </citation>
    <scope>NUCLEOTIDE SEQUENCE [LARGE SCALE GENOMIC DNA]</scope>
    <source>
        <strain evidence="4">10nlg</strain>
    </source>
</reference>
<dbReference type="GO" id="GO:1901135">
    <property type="term" value="P:carbohydrate derivative metabolic process"/>
    <property type="evidence" value="ECO:0007669"/>
    <property type="project" value="InterPro"/>
</dbReference>
<evidence type="ECO:0000256" key="1">
    <source>
        <dbReference type="HAMAP-Rule" id="MF_01240"/>
    </source>
</evidence>
<evidence type="ECO:0000259" key="2">
    <source>
        <dbReference type="PROSITE" id="PS51464"/>
    </source>
</evidence>
<dbReference type="EMBL" id="FOGV01000011">
    <property type="protein sequence ID" value="SES00806.1"/>
    <property type="molecule type" value="Genomic_DNA"/>
</dbReference>